<dbReference type="Proteomes" id="UP000054408">
    <property type="component" value="Unassembled WGS sequence"/>
</dbReference>
<evidence type="ECO:0008006" key="4">
    <source>
        <dbReference type="Google" id="ProtNLM"/>
    </source>
</evidence>
<dbReference type="RefSeq" id="XP_013758427.1">
    <property type="nucleotide sequence ID" value="XM_013902973.1"/>
</dbReference>
<evidence type="ECO:0000256" key="1">
    <source>
        <dbReference type="SAM" id="SignalP"/>
    </source>
</evidence>
<dbReference type="InterPro" id="IPR032710">
    <property type="entry name" value="NTF2-like_dom_sf"/>
</dbReference>
<keyword evidence="3" id="KW-1185">Reference proteome</keyword>
<feature type="chain" id="PRO_5005537254" description="DUF4440 domain-containing protein" evidence="1">
    <location>
        <begin position="22"/>
        <end position="146"/>
    </location>
</feature>
<dbReference type="Gene3D" id="3.10.450.50">
    <property type="match status" value="1"/>
</dbReference>
<gene>
    <name evidence="2" type="ORF">AMSG_04759</name>
</gene>
<protein>
    <recommendedName>
        <fullName evidence="4">DUF4440 domain-containing protein</fullName>
    </recommendedName>
</protein>
<feature type="signal peptide" evidence="1">
    <location>
        <begin position="1"/>
        <end position="21"/>
    </location>
</feature>
<dbReference type="AlphaFoldDB" id="A0A0L0DAA2"/>
<dbReference type="EMBL" id="GL349452">
    <property type="protein sequence ID" value="KNC49016.1"/>
    <property type="molecule type" value="Genomic_DNA"/>
</dbReference>
<name>A0A0L0DAA2_THETB</name>
<dbReference type="GeneID" id="25564288"/>
<organism evidence="2 3">
    <name type="scientific">Thecamonas trahens ATCC 50062</name>
    <dbReference type="NCBI Taxonomy" id="461836"/>
    <lineage>
        <taxon>Eukaryota</taxon>
        <taxon>Apusozoa</taxon>
        <taxon>Apusomonadida</taxon>
        <taxon>Apusomonadidae</taxon>
        <taxon>Thecamonas</taxon>
    </lineage>
</organism>
<accession>A0A0L0DAA2</accession>
<dbReference type="SUPFAM" id="SSF54427">
    <property type="entry name" value="NTF2-like"/>
    <property type="match status" value="1"/>
</dbReference>
<proteinExistence type="predicted"/>
<sequence length="146" mass="15668">MVMRFVIVALALAALFAAASATTDSLMIEYKELLLSGECEQFGSLWTDDGVIYGPQGNAFTGPATIATFCSQYTSFAKLGAYSYQSEFIYNGETRALAKYLVSISPAGKELIATGYNTYSMIANATAPHGFLFTEVTGFGENIAYP</sequence>
<reference evidence="2 3" key="1">
    <citation type="submission" date="2010-05" db="EMBL/GenBank/DDBJ databases">
        <title>The Genome Sequence of Thecamonas trahens ATCC 50062.</title>
        <authorList>
            <consortium name="The Broad Institute Genome Sequencing Platform"/>
            <person name="Russ C."/>
            <person name="Cuomo C."/>
            <person name="Shea T."/>
            <person name="Young S.K."/>
            <person name="Zeng Q."/>
            <person name="Koehrsen M."/>
            <person name="Haas B."/>
            <person name="Borodovsky M."/>
            <person name="Guigo R."/>
            <person name="Alvarado L."/>
            <person name="Berlin A."/>
            <person name="Bochicchio J."/>
            <person name="Borenstein D."/>
            <person name="Chapman S."/>
            <person name="Chen Z."/>
            <person name="Freedman E."/>
            <person name="Gellesch M."/>
            <person name="Goldberg J."/>
            <person name="Griggs A."/>
            <person name="Gujja S."/>
            <person name="Heilman E."/>
            <person name="Heiman D."/>
            <person name="Hepburn T."/>
            <person name="Howarth C."/>
            <person name="Jen D."/>
            <person name="Larson L."/>
            <person name="Mehta T."/>
            <person name="Park D."/>
            <person name="Pearson M."/>
            <person name="Roberts A."/>
            <person name="Saif S."/>
            <person name="Shenoy N."/>
            <person name="Sisk P."/>
            <person name="Stolte C."/>
            <person name="Sykes S."/>
            <person name="Thomson T."/>
            <person name="Walk T."/>
            <person name="White J."/>
            <person name="Yandava C."/>
            <person name="Burger G."/>
            <person name="Gray M.W."/>
            <person name="Holland P.W.H."/>
            <person name="King N."/>
            <person name="Lang F.B.F."/>
            <person name="Roger A.J."/>
            <person name="Ruiz-Trillo I."/>
            <person name="Lander E."/>
            <person name="Nusbaum C."/>
        </authorList>
    </citation>
    <scope>NUCLEOTIDE SEQUENCE [LARGE SCALE GENOMIC DNA]</scope>
    <source>
        <strain evidence="2 3">ATCC 50062</strain>
    </source>
</reference>
<keyword evidence="1" id="KW-0732">Signal</keyword>
<evidence type="ECO:0000313" key="2">
    <source>
        <dbReference type="EMBL" id="KNC49016.1"/>
    </source>
</evidence>
<evidence type="ECO:0000313" key="3">
    <source>
        <dbReference type="Proteomes" id="UP000054408"/>
    </source>
</evidence>